<name>A0ABV9S1L5_9PSEU</name>
<reference evidence="3" key="1">
    <citation type="journal article" date="2019" name="Int. J. Syst. Evol. Microbiol.">
        <title>The Global Catalogue of Microorganisms (GCM) 10K type strain sequencing project: providing services to taxonomists for standard genome sequencing and annotation.</title>
        <authorList>
            <consortium name="The Broad Institute Genomics Platform"/>
            <consortium name="The Broad Institute Genome Sequencing Center for Infectious Disease"/>
            <person name="Wu L."/>
            <person name="Ma J."/>
        </authorList>
    </citation>
    <scope>NUCLEOTIDE SEQUENCE [LARGE SCALE GENOMIC DNA]</scope>
    <source>
        <strain evidence="3">ZS-22-S1</strain>
    </source>
</reference>
<dbReference type="InterPro" id="IPR038332">
    <property type="entry name" value="PPE_sf"/>
</dbReference>
<feature type="region of interest" description="Disordered" evidence="1">
    <location>
        <begin position="365"/>
        <end position="449"/>
    </location>
</feature>
<proteinExistence type="predicted"/>
<evidence type="ECO:0000256" key="1">
    <source>
        <dbReference type="SAM" id="MobiDB-lite"/>
    </source>
</evidence>
<dbReference type="EMBL" id="JBHSIS010000006">
    <property type="protein sequence ID" value="MFC4854425.1"/>
    <property type="molecule type" value="Genomic_DNA"/>
</dbReference>
<protein>
    <recommendedName>
        <fullName evidence="4">PPE family protein</fullName>
    </recommendedName>
</protein>
<dbReference type="Proteomes" id="UP001595859">
    <property type="component" value="Unassembled WGS sequence"/>
</dbReference>
<dbReference type="RefSeq" id="WP_378056369.1">
    <property type="nucleotide sequence ID" value="NZ_JBHSIS010000006.1"/>
</dbReference>
<feature type="region of interest" description="Disordered" evidence="1">
    <location>
        <begin position="1"/>
        <end position="57"/>
    </location>
</feature>
<feature type="compositionally biased region" description="Basic and acidic residues" evidence="1">
    <location>
        <begin position="408"/>
        <end position="421"/>
    </location>
</feature>
<feature type="compositionally biased region" description="Gly residues" evidence="1">
    <location>
        <begin position="365"/>
        <end position="403"/>
    </location>
</feature>
<gene>
    <name evidence="2" type="ORF">ACFPCV_13000</name>
</gene>
<feature type="compositionally biased region" description="Basic and acidic residues" evidence="1">
    <location>
        <begin position="9"/>
        <end position="38"/>
    </location>
</feature>
<evidence type="ECO:0008006" key="4">
    <source>
        <dbReference type="Google" id="ProtNLM"/>
    </source>
</evidence>
<organism evidence="2 3">
    <name type="scientific">Actinophytocola glycyrrhizae</name>
    <dbReference type="NCBI Taxonomy" id="2044873"/>
    <lineage>
        <taxon>Bacteria</taxon>
        <taxon>Bacillati</taxon>
        <taxon>Actinomycetota</taxon>
        <taxon>Actinomycetes</taxon>
        <taxon>Pseudonocardiales</taxon>
        <taxon>Pseudonocardiaceae</taxon>
    </lineage>
</organism>
<comment type="caution">
    <text evidence="2">The sequence shown here is derived from an EMBL/GenBank/DDBJ whole genome shotgun (WGS) entry which is preliminary data.</text>
</comment>
<feature type="compositionally biased region" description="Gly residues" evidence="1">
    <location>
        <begin position="279"/>
        <end position="294"/>
    </location>
</feature>
<evidence type="ECO:0000313" key="3">
    <source>
        <dbReference type="Proteomes" id="UP001595859"/>
    </source>
</evidence>
<dbReference type="Gene3D" id="1.20.1260.20">
    <property type="entry name" value="PPE superfamily"/>
    <property type="match status" value="1"/>
</dbReference>
<keyword evidence="3" id="KW-1185">Reference proteome</keyword>
<sequence length="449" mass="44697">MAPNNEQQPHFDTHRYSGDQAVDTRRVMNHMPDEDRSTTQEIEQSINERRTAELAPEVRMGDDRVIGDTPFWDSYDSNALYAMATESNTPSTADNLGRAFNDGGNSLAEAANALFEAVNALDGAWSGVAADSAKSALSPLAQAAGVAGQTAQLMGVQMSQQSVAATEVKKLPPPKEFNQQQSLDAMVAGGPLAMQADLKAQKDAADAVKREQISYLNAYTQALSAVDEQTPSFVPPKERIGGGGGDAGGYSGGTVSIPGTNDPSLYNRGTHTGAPTGAYVGGAGPNGEQGGFFGNDGQTDQSGYAPVPSGLGTGSSGYNPGPTAPPTSFGPGGGPGGVPSSSVPGAGAGGFGAGFGSFGGGAGGAGAGAGAGAGNTGATGPKGAGPGGMTTAPGGRGGAGGMAGAPRGKGEREDDQEHDRPAYLVEGDPESTFGNDQLTAPAVIGGDDE</sequence>
<evidence type="ECO:0000313" key="2">
    <source>
        <dbReference type="EMBL" id="MFC4854425.1"/>
    </source>
</evidence>
<feature type="region of interest" description="Disordered" evidence="1">
    <location>
        <begin position="268"/>
        <end position="343"/>
    </location>
</feature>
<accession>A0ABV9S1L5</accession>